<sequence>MAERDPKTRAGSSPTPEAHGNREARAVAASSAPEGGASAAAPGLDDFNRVRATLEALLLASTERLDRAMLLKCLPEEDHPLINGALENLKLEYSGAHRGIHLVEVAGGFQLRTNPAFRDSVRQMYAATPRKLSRAALETLAIVAYRQPLTRADIEEIRGVDSSGVLRTLEEHDLVQTVGRLDDIGRPHILGTTPRFLEFFGLSSLEDLPNLSADELQALDELYADEMAGEEEGGSE</sequence>
<dbReference type="AlphaFoldDB" id="A0A2Z4FPZ2"/>
<evidence type="ECO:0000313" key="3">
    <source>
        <dbReference type="Proteomes" id="UP000249799"/>
    </source>
</evidence>
<evidence type="ECO:0000256" key="1">
    <source>
        <dbReference type="SAM" id="MobiDB-lite"/>
    </source>
</evidence>
<dbReference type="Proteomes" id="UP000249799">
    <property type="component" value="Chromosome"/>
</dbReference>
<feature type="compositionally biased region" description="Low complexity" evidence="1">
    <location>
        <begin position="26"/>
        <end position="43"/>
    </location>
</feature>
<dbReference type="GO" id="GO:0051304">
    <property type="term" value="P:chromosome separation"/>
    <property type="evidence" value="ECO:0007669"/>
    <property type="project" value="InterPro"/>
</dbReference>
<dbReference type="PANTHER" id="PTHR34298:SF2">
    <property type="entry name" value="SEGREGATION AND CONDENSATION PROTEIN B"/>
    <property type="match status" value="1"/>
</dbReference>
<protein>
    <submittedName>
        <fullName evidence="2">SMC-Scp complex subunit ScpB</fullName>
    </submittedName>
</protein>
<dbReference type="OrthoDB" id="9806226at2"/>
<accession>A0A2Z4FPZ2</accession>
<proteinExistence type="predicted"/>
<reference evidence="2 3" key="1">
    <citation type="submission" date="2018-06" db="EMBL/GenBank/DDBJ databases">
        <title>Lujinxingia sediminis gen. nov. sp. nov., a new facultative anaerobic member of the class Deltaproteobacteria, and proposal of Lujinxingaceae fam. nov.</title>
        <authorList>
            <person name="Guo L.-Y."/>
            <person name="Li C.-M."/>
            <person name="Wang S."/>
            <person name="Du Z.-J."/>
        </authorList>
    </citation>
    <scope>NUCLEOTIDE SEQUENCE [LARGE SCALE GENOMIC DNA]</scope>
    <source>
        <strain evidence="2 3">FA350</strain>
    </source>
</reference>
<name>A0A2Z4FPZ2_9DELT</name>
<dbReference type="InterPro" id="IPR005234">
    <property type="entry name" value="ScpB_csome_segregation"/>
</dbReference>
<dbReference type="SUPFAM" id="SSF46785">
    <property type="entry name" value="Winged helix' DNA-binding domain"/>
    <property type="match status" value="2"/>
</dbReference>
<dbReference type="Pfam" id="PF04079">
    <property type="entry name" value="SMC_ScpB"/>
    <property type="match status" value="1"/>
</dbReference>
<gene>
    <name evidence="2" type="primary">scpB</name>
    <name evidence="2" type="ORF">DN745_15955</name>
</gene>
<dbReference type="RefSeq" id="WP_111336342.1">
    <property type="nucleotide sequence ID" value="NZ_CP030032.1"/>
</dbReference>
<dbReference type="KEGG" id="bsed:DN745_15955"/>
<evidence type="ECO:0000313" key="2">
    <source>
        <dbReference type="EMBL" id="AWV90726.1"/>
    </source>
</evidence>
<organism evidence="2 3">
    <name type="scientific">Bradymonas sediminis</name>
    <dbReference type="NCBI Taxonomy" id="1548548"/>
    <lineage>
        <taxon>Bacteria</taxon>
        <taxon>Deltaproteobacteria</taxon>
        <taxon>Bradymonadales</taxon>
        <taxon>Bradymonadaceae</taxon>
        <taxon>Bradymonas</taxon>
    </lineage>
</organism>
<dbReference type="InterPro" id="IPR036388">
    <property type="entry name" value="WH-like_DNA-bd_sf"/>
</dbReference>
<dbReference type="InterPro" id="IPR036390">
    <property type="entry name" value="WH_DNA-bd_sf"/>
</dbReference>
<dbReference type="PANTHER" id="PTHR34298">
    <property type="entry name" value="SEGREGATION AND CONDENSATION PROTEIN B"/>
    <property type="match status" value="1"/>
</dbReference>
<dbReference type="EMBL" id="CP030032">
    <property type="protein sequence ID" value="AWV90726.1"/>
    <property type="molecule type" value="Genomic_DNA"/>
</dbReference>
<keyword evidence="3" id="KW-1185">Reference proteome</keyword>
<dbReference type="NCBIfam" id="TIGR00281">
    <property type="entry name" value="SMC-Scp complex subunit ScpB"/>
    <property type="match status" value="1"/>
</dbReference>
<dbReference type="Gene3D" id="1.10.10.10">
    <property type="entry name" value="Winged helix-like DNA-binding domain superfamily/Winged helix DNA-binding domain"/>
    <property type="match status" value="2"/>
</dbReference>
<feature type="region of interest" description="Disordered" evidence="1">
    <location>
        <begin position="1"/>
        <end position="43"/>
    </location>
</feature>